<comment type="similarity">
    <text evidence="1">Belongs to the enoyl-CoA hydratase/isomerase family.</text>
</comment>
<proteinExistence type="inferred from homology"/>
<dbReference type="NCBIfam" id="NF006699">
    <property type="entry name" value="PRK09245.1"/>
    <property type="match status" value="1"/>
</dbReference>
<dbReference type="GO" id="GO:0006635">
    <property type="term" value="P:fatty acid beta-oxidation"/>
    <property type="evidence" value="ECO:0007669"/>
    <property type="project" value="TreeGrafter"/>
</dbReference>
<dbReference type="PANTHER" id="PTHR11941:SF54">
    <property type="entry name" value="ENOYL-COA HYDRATASE, MITOCHONDRIAL"/>
    <property type="match status" value="1"/>
</dbReference>
<dbReference type="Gene3D" id="3.90.226.10">
    <property type="entry name" value="2-enoyl-CoA Hydratase, Chain A, domain 1"/>
    <property type="match status" value="1"/>
</dbReference>
<dbReference type="PANTHER" id="PTHR11941">
    <property type="entry name" value="ENOYL-COA HYDRATASE-RELATED"/>
    <property type="match status" value="1"/>
</dbReference>
<dbReference type="InterPro" id="IPR014748">
    <property type="entry name" value="Enoyl-CoA_hydra_C"/>
</dbReference>
<keyword evidence="2" id="KW-0456">Lyase</keyword>
<dbReference type="GO" id="GO:0016829">
    <property type="term" value="F:lyase activity"/>
    <property type="evidence" value="ECO:0007669"/>
    <property type="project" value="UniProtKB-KW"/>
</dbReference>
<accession>A0AB39KY24</accession>
<dbReference type="AlphaFoldDB" id="A0AB39KY24"/>
<evidence type="ECO:0000256" key="1">
    <source>
        <dbReference type="ARBA" id="ARBA00005254"/>
    </source>
</evidence>
<organism evidence="3">
    <name type="scientific">Caulobacter sp. 73W</name>
    <dbReference type="NCBI Taxonomy" id="3161137"/>
    <lineage>
        <taxon>Bacteria</taxon>
        <taxon>Pseudomonadati</taxon>
        <taxon>Pseudomonadota</taxon>
        <taxon>Alphaproteobacteria</taxon>
        <taxon>Caulobacterales</taxon>
        <taxon>Caulobacteraceae</taxon>
        <taxon>Caulobacter</taxon>
    </lineage>
</organism>
<name>A0AB39KY24_9CAUL</name>
<dbReference type="CDD" id="cd06558">
    <property type="entry name" value="crotonase-like"/>
    <property type="match status" value="1"/>
</dbReference>
<sequence>MITTEKRGHVAILTFNRPDSLNALGAPGDGDQVAAVCEAVNRDPDIRCVVLTGAGRAFSAGGDVKAMKAKEGAFAGGGISIRENYRTNIHRIVRSIYGLEVPAIAAVNGPAVGLGCDVACMADIRIASDQARFGVTFVKLGIIPGDGGAWLLPRTVGMSRAAELLFTGDIVDAKTAGDWGLVSKVVPHDTLMDEAMALAQRIAAQPPHALRMAKSLLKQGQNASYDTIMEMSAAAQALSHMTEDHMEGVSALLEKRAPNFRGA</sequence>
<dbReference type="InterPro" id="IPR029045">
    <property type="entry name" value="ClpP/crotonase-like_dom_sf"/>
</dbReference>
<dbReference type="EMBL" id="CP158375">
    <property type="protein sequence ID" value="XDO98699.1"/>
    <property type="molecule type" value="Genomic_DNA"/>
</dbReference>
<gene>
    <name evidence="3" type="ORF">ABOZ73_17255</name>
</gene>
<dbReference type="SUPFAM" id="SSF52096">
    <property type="entry name" value="ClpP/crotonase"/>
    <property type="match status" value="1"/>
</dbReference>
<dbReference type="Gene3D" id="1.10.12.10">
    <property type="entry name" value="Lyase 2-enoyl-coa Hydratase, Chain A, domain 2"/>
    <property type="match status" value="1"/>
</dbReference>
<dbReference type="RefSeq" id="WP_369062570.1">
    <property type="nucleotide sequence ID" value="NZ_CP158375.1"/>
</dbReference>
<dbReference type="Pfam" id="PF00378">
    <property type="entry name" value="ECH_1"/>
    <property type="match status" value="1"/>
</dbReference>
<reference evidence="3" key="1">
    <citation type="submission" date="2024-06" db="EMBL/GenBank/DDBJ databases">
        <title>Caulobacter inopinatus, sp. nov.</title>
        <authorList>
            <person name="Donachie S.P."/>
        </authorList>
    </citation>
    <scope>NUCLEOTIDE SEQUENCE</scope>
    <source>
        <strain evidence="3">73W</strain>
    </source>
</reference>
<protein>
    <submittedName>
        <fullName evidence="3">Crotonase/enoyl-CoA hydratase family protein</fullName>
    </submittedName>
</protein>
<evidence type="ECO:0000256" key="2">
    <source>
        <dbReference type="ARBA" id="ARBA00023239"/>
    </source>
</evidence>
<dbReference type="InterPro" id="IPR001753">
    <property type="entry name" value="Enoyl-CoA_hydra/iso"/>
</dbReference>
<evidence type="ECO:0000313" key="3">
    <source>
        <dbReference type="EMBL" id="XDO98699.1"/>
    </source>
</evidence>